<keyword evidence="1" id="KW-0812">Transmembrane</keyword>
<evidence type="ECO:0000313" key="3">
    <source>
        <dbReference type="Proteomes" id="UP000707535"/>
    </source>
</evidence>
<protein>
    <submittedName>
        <fullName evidence="2">Uncharacterized protein</fullName>
    </submittedName>
</protein>
<sequence length="127" mass="14589">MSKQELRLKKRIHKLELGANITAMIAIIFTLLIMWIPQQKQKPIPDFTANGHSYWITITPGAGPYPSEIPKKQLKNGVDPRPFKNLLKKTVAIGLPIINIVLNIWKFILEDDLLELETKSYRQKSKT</sequence>
<feature type="transmembrane region" description="Helical" evidence="1">
    <location>
        <begin position="17"/>
        <end position="36"/>
    </location>
</feature>
<gene>
    <name evidence="2" type="ORF">K8V00_09200</name>
</gene>
<reference evidence="2" key="1">
    <citation type="journal article" date="2021" name="PeerJ">
        <title>Extensive microbial diversity within the chicken gut microbiome revealed by metagenomics and culture.</title>
        <authorList>
            <person name="Gilroy R."/>
            <person name="Ravi A."/>
            <person name="Getino M."/>
            <person name="Pursley I."/>
            <person name="Horton D.L."/>
            <person name="Alikhan N.F."/>
            <person name="Baker D."/>
            <person name="Gharbi K."/>
            <person name="Hall N."/>
            <person name="Watson M."/>
            <person name="Adriaenssens E.M."/>
            <person name="Foster-Nyarko E."/>
            <person name="Jarju S."/>
            <person name="Secka A."/>
            <person name="Antonio M."/>
            <person name="Oren A."/>
            <person name="Chaudhuri R.R."/>
            <person name="La Ragione R."/>
            <person name="Hildebrand F."/>
            <person name="Pallen M.J."/>
        </authorList>
    </citation>
    <scope>NUCLEOTIDE SEQUENCE</scope>
    <source>
        <strain evidence="2">CHK174-6876</strain>
    </source>
</reference>
<proteinExistence type="predicted"/>
<dbReference type="AlphaFoldDB" id="A0A921FB78"/>
<dbReference type="Proteomes" id="UP000707535">
    <property type="component" value="Unassembled WGS sequence"/>
</dbReference>
<reference evidence="2" key="2">
    <citation type="submission" date="2021-09" db="EMBL/GenBank/DDBJ databases">
        <authorList>
            <person name="Gilroy R."/>
        </authorList>
    </citation>
    <scope>NUCLEOTIDE SEQUENCE</scope>
    <source>
        <strain evidence="2">CHK174-6876</strain>
    </source>
</reference>
<dbReference type="EMBL" id="DYXG01000093">
    <property type="protein sequence ID" value="HJE97783.1"/>
    <property type="molecule type" value="Genomic_DNA"/>
</dbReference>
<evidence type="ECO:0000313" key="2">
    <source>
        <dbReference type="EMBL" id="HJE97783.1"/>
    </source>
</evidence>
<evidence type="ECO:0000256" key="1">
    <source>
        <dbReference type="SAM" id="Phobius"/>
    </source>
</evidence>
<accession>A0A921FB78</accession>
<organism evidence="2 3">
    <name type="scientific">Ligilactobacillus acidipiscis</name>
    <dbReference type="NCBI Taxonomy" id="89059"/>
    <lineage>
        <taxon>Bacteria</taxon>
        <taxon>Bacillati</taxon>
        <taxon>Bacillota</taxon>
        <taxon>Bacilli</taxon>
        <taxon>Lactobacillales</taxon>
        <taxon>Lactobacillaceae</taxon>
        <taxon>Ligilactobacillus</taxon>
    </lineage>
</organism>
<comment type="caution">
    <text evidence="2">The sequence shown here is derived from an EMBL/GenBank/DDBJ whole genome shotgun (WGS) entry which is preliminary data.</text>
</comment>
<keyword evidence="1" id="KW-1133">Transmembrane helix</keyword>
<keyword evidence="1" id="KW-0472">Membrane</keyword>
<name>A0A921FB78_9LACO</name>